<dbReference type="PIRSF" id="PIRSF036979">
    <property type="entry name" value="Arginase"/>
    <property type="match status" value="1"/>
</dbReference>
<dbReference type="SUPFAM" id="SSF52768">
    <property type="entry name" value="Arginase/deacetylase"/>
    <property type="match status" value="1"/>
</dbReference>
<dbReference type="InterPro" id="IPR006035">
    <property type="entry name" value="Ureohydrolase"/>
</dbReference>
<evidence type="ECO:0000256" key="1">
    <source>
        <dbReference type="ARBA" id="ARBA00009227"/>
    </source>
</evidence>
<dbReference type="InterPro" id="IPR023696">
    <property type="entry name" value="Ureohydrolase_dom_sf"/>
</dbReference>
<dbReference type="PANTHER" id="PTHR11358:SF26">
    <property type="entry name" value="GUANIDINO ACID HYDROLASE, MITOCHONDRIAL"/>
    <property type="match status" value="1"/>
</dbReference>
<keyword evidence="2" id="KW-0479">Metal-binding</keyword>
<dbReference type="CDD" id="cd11593">
    <property type="entry name" value="Agmatinase-like_2"/>
    <property type="match status" value="1"/>
</dbReference>
<dbReference type="InterPro" id="IPR005925">
    <property type="entry name" value="Agmatinase-rel"/>
</dbReference>
<evidence type="ECO:0000313" key="6">
    <source>
        <dbReference type="Proteomes" id="UP001225644"/>
    </source>
</evidence>
<accession>A0ABU0B3Q5</accession>
<evidence type="ECO:0000256" key="4">
    <source>
        <dbReference type="RuleBase" id="RU003684"/>
    </source>
</evidence>
<dbReference type="Proteomes" id="UP001225644">
    <property type="component" value="Unassembled WGS sequence"/>
</dbReference>
<evidence type="ECO:0000256" key="3">
    <source>
        <dbReference type="ARBA" id="ARBA00022801"/>
    </source>
</evidence>
<comment type="similarity">
    <text evidence="1">Belongs to the arginase family. Agmatinase subfamily.</text>
</comment>
<dbReference type="Pfam" id="PF00491">
    <property type="entry name" value="Arginase"/>
    <property type="match status" value="1"/>
</dbReference>
<dbReference type="EMBL" id="JAUSUX010000024">
    <property type="protein sequence ID" value="MDQ0287352.1"/>
    <property type="molecule type" value="Genomic_DNA"/>
</dbReference>
<dbReference type="Gene3D" id="3.40.800.10">
    <property type="entry name" value="Ureohydrolase domain"/>
    <property type="match status" value="1"/>
</dbReference>
<evidence type="ECO:0000313" key="5">
    <source>
        <dbReference type="EMBL" id="MDQ0287352.1"/>
    </source>
</evidence>
<dbReference type="GO" id="GO:0008783">
    <property type="term" value="F:agmatinase activity"/>
    <property type="evidence" value="ECO:0007669"/>
    <property type="project" value="UniProtKB-EC"/>
</dbReference>
<reference evidence="5 6" key="1">
    <citation type="submission" date="2023-07" db="EMBL/GenBank/DDBJ databases">
        <title>Genomic Encyclopedia of Type Strains, Phase IV (KMG-IV): sequencing the most valuable type-strain genomes for metagenomic binning, comparative biology and taxonomic classification.</title>
        <authorList>
            <person name="Goeker M."/>
        </authorList>
    </citation>
    <scope>NUCLEOTIDE SEQUENCE [LARGE SCALE GENOMIC DNA]</scope>
    <source>
        <strain evidence="5 6">DSM 12396</strain>
    </source>
</reference>
<dbReference type="PROSITE" id="PS01053">
    <property type="entry name" value="ARGINASE_1"/>
    <property type="match status" value="1"/>
</dbReference>
<keyword evidence="6" id="KW-1185">Reference proteome</keyword>
<gene>
    <name evidence="5" type="ORF">J2Z49_002473</name>
</gene>
<name>A0ABU0B3Q5_9FIRM</name>
<evidence type="ECO:0000256" key="2">
    <source>
        <dbReference type="ARBA" id="ARBA00022723"/>
    </source>
</evidence>
<keyword evidence="3 4" id="KW-0378">Hydrolase</keyword>
<comment type="caution">
    <text evidence="5">The sequence shown here is derived from an EMBL/GenBank/DDBJ whole genome shotgun (WGS) entry which is preliminary data.</text>
</comment>
<dbReference type="PROSITE" id="PS51409">
    <property type="entry name" value="ARGINASE_2"/>
    <property type="match status" value="1"/>
</dbReference>
<dbReference type="PANTHER" id="PTHR11358">
    <property type="entry name" value="ARGINASE/AGMATINASE"/>
    <property type="match status" value="1"/>
</dbReference>
<dbReference type="InterPro" id="IPR020855">
    <property type="entry name" value="Ureohydrolase_Mn_BS"/>
</dbReference>
<organism evidence="5 6">
    <name type="scientific">Desulfofundulus luciae</name>
    <dbReference type="NCBI Taxonomy" id="74702"/>
    <lineage>
        <taxon>Bacteria</taxon>
        <taxon>Bacillati</taxon>
        <taxon>Bacillota</taxon>
        <taxon>Clostridia</taxon>
        <taxon>Eubacteriales</taxon>
        <taxon>Peptococcaceae</taxon>
        <taxon>Desulfofundulus</taxon>
    </lineage>
</organism>
<dbReference type="EC" id="3.5.3.11" evidence="5"/>
<dbReference type="NCBIfam" id="TIGR01230">
    <property type="entry name" value="agmatinase"/>
    <property type="match status" value="1"/>
</dbReference>
<proteinExistence type="inferred from homology"/>
<sequence>MNKVNSLLGESFMLAEGLEKSGAFMGSTDDYRRASVVILGAPLDLTVSFRPGTRFAPAQIRQVSVGLEEYSPALERDLVDYAYYDAGDIVLPPGRVQESLGRIGATVAAILADGKFPLLLGGEHLVTLPVVEAMLRCYPDLAVVHLDAHADLREEYLNERLSHATVMRRVVEVLGGENVFQFGIRSGTREEFSYGRTTTHFFPGEILRALAQVRGQLKGRPLYLTLDIDVLDPAYAPGTGTPEPGGCTPQEVFQALYLLADCRVVGMDLVEVCPVYDPTERTSLLAAKIVREAILCFGQGK</sequence>
<protein>
    <submittedName>
        <fullName evidence="5">Agmatinase</fullName>
        <ecNumber evidence="5">3.5.3.11</ecNumber>
    </submittedName>
</protein>